<dbReference type="Gene3D" id="3.40.50.1820">
    <property type="entry name" value="alpha/beta hydrolase"/>
    <property type="match status" value="1"/>
</dbReference>
<sequence length="354" mass="37375">MAFLRSLILSLALLTSSSSASSSCSDGITCSTVTANGLDFSCRTAGARSDGKLPVLMVHGFPEWSEMYVGLMRSLAGSGYYSAACNMRGYSSGARPPNVEDYHYDLLTSDVSALADALSFGSYHLVGHDHGACIGWNLAAKDAKLASPRVASYSALSVPHLDAFSDGLYGAAADLDQQIASQYFTVFLMDDSASLNWNSLYNIMALPIMNSDSGFPDDKFESADAFQKALWWYNGASPSGAGVLAVVPTMSASTLAKDGSVAMAAMRLAYPAEETTGGPAPNPIGKLKANTLFVCGEDDPAILCAHDYSKNSKNFVEGTYDYLQVEKCGHDVLSCGDGTQKVIAAITKLLDANN</sequence>
<comment type="caution">
    <text evidence="3">The sequence shown here is derived from an EMBL/GenBank/DDBJ whole genome shotgun (WGS) entry which is preliminary data.</text>
</comment>
<dbReference type="EMBL" id="BRYB01006414">
    <property type="protein sequence ID" value="GMI57010.1"/>
    <property type="molecule type" value="Genomic_DNA"/>
</dbReference>
<dbReference type="InterPro" id="IPR000073">
    <property type="entry name" value="AB_hydrolase_1"/>
</dbReference>
<organism evidence="3 4">
    <name type="scientific">Tetraparma gracilis</name>
    <dbReference type="NCBI Taxonomy" id="2962635"/>
    <lineage>
        <taxon>Eukaryota</taxon>
        <taxon>Sar</taxon>
        <taxon>Stramenopiles</taxon>
        <taxon>Ochrophyta</taxon>
        <taxon>Bolidophyceae</taxon>
        <taxon>Parmales</taxon>
        <taxon>Triparmaceae</taxon>
        <taxon>Tetraparma</taxon>
    </lineage>
</organism>
<keyword evidence="1" id="KW-0732">Signal</keyword>
<evidence type="ECO:0000313" key="3">
    <source>
        <dbReference type="EMBL" id="GMI57010.1"/>
    </source>
</evidence>
<dbReference type="PROSITE" id="PS51257">
    <property type="entry name" value="PROKAR_LIPOPROTEIN"/>
    <property type="match status" value="1"/>
</dbReference>
<protein>
    <recommendedName>
        <fullName evidence="2">AB hydrolase-1 domain-containing protein</fullName>
    </recommendedName>
</protein>
<reference evidence="3 4" key="1">
    <citation type="journal article" date="2023" name="Commun. Biol.">
        <title>Genome analysis of Parmales, the sister group of diatoms, reveals the evolutionary specialization of diatoms from phago-mixotrophs to photoautotrophs.</title>
        <authorList>
            <person name="Ban H."/>
            <person name="Sato S."/>
            <person name="Yoshikawa S."/>
            <person name="Yamada K."/>
            <person name="Nakamura Y."/>
            <person name="Ichinomiya M."/>
            <person name="Sato N."/>
            <person name="Blanc-Mathieu R."/>
            <person name="Endo H."/>
            <person name="Kuwata A."/>
            <person name="Ogata H."/>
        </authorList>
    </citation>
    <scope>NUCLEOTIDE SEQUENCE [LARGE SCALE GENOMIC DNA]</scope>
</reference>
<feature type="chain" id="PRO_5046969059" description="AB hydrolase-1 domain-containing protein" evidence="1">
    <location>
        <begin position="21"/>
        <end position="354"/>
    </location>
</feature>
<evidence type="ECO:0000256" key="1">
    <source>
        <dbReference type="SAM" id="SignalP"/>
    </source>
</evidence>
<feature type="signal peptide" evidence="1">
    <location>
        <begin position="1"/>
        <end position="20"/>
    </location>
</feature>
<dbReference type="SUPFAM" id="SSF53474">
    <property type="entry name" value="alpha/beta-Hydrolases"/>
    <property type="match status" value="1"/>
</dbReference>
<keyword evidence="4" id="KW-1185">Reference proteome</keyword>
<dbReference type="Pfam" id="PF00561">
    <property type="entry name" value="Abhydrolase_1"/>
    <property type="match status" value="1"/>
</dbReference>
<dbReference type="InterPro" id="IPR029058">
    <property type="entry name" value="AB_hydrolase_fold"/>
</dbReference>
<name>A0ABQ6NEE9_9STRA</name>
<evidence type="ECO:0000259" key="2">
    <source>
        <dbReference type="Pfam" id="PF00561"/>
    </source>
</evidence>
<feature type="domain" description="AB hydrolase-1" evidence="2">
    <location>
        <begin position="54"/>
        <end position="332"/>
    </location>
</feature>
<accession>A0ABQ6NEE9</accession>
<proteinExistence type="predicted"/>
<dbReference type="PANTHER" id="PTHR43329">
    <property type="entry name" value="EPOXIDE HYDROLASE"/>
    <property type="match status" value="1"/>
</dbReference>
<gene>
    <name evidence="3" type="ORF">TeGR_g2370</name>
</gene>
<dbReference type="Proteomes" id="UP001165060">
    <property type="component" value="Unassembled WGS sequence"/>
</dbReference>
<evidence type="ECO:0000313" key="4">
    <source>
        <dbReference type="Proteomes" id="UP001165060"/>
    </source>
</evidence>